<dbReference type="Gene3D" id="1.25.40.10">
    <property type="entry name" value="Tetratricopeptide repeat domain"/>
    <property type="match status" value="2"/>
</dbReference>
<dbReference type="PANTHER" id="PTHR47926:SF347">
    <property type="entry name" value="PENTATRICOPEPTIDE REPEAT-CONTAINING PROTEIN"/>
    <property type="match status" value="1"/>
</dbReference>
<protein>
    <submittedName>
        <fullName evidence="6">Pentatricopeptide repeat-containing protein</fullName>
    </submittedName>
</protein>
<sequence>MAKKLYNGMPRKDLVSSTAMVFGYAKNRKVEVARSIFDGMAEKDVVSWSAMISGYAESNQPNEALSLFSDMQEHGIMPDEVTVLSAISACANLGSLDKAIWIHSFTENNGLTKTLRVCNALIDMFAKCGGITLALNIFNEIPHKNVITWTSMIAAFAMHGDGKSALVLFEQMKKEGVEPNKVTFLNLLYACCHAGLVHEGRSMFRCMVQEYRIEPNSEHYGCMVDLLGRAKLLQEAVDLIESMHLGPNVAIWGSLLAACWMHGDLKLGAFAAKKVLELDPNHDGASVLLSKIYAKSGSWSDAEEVRWVMKLHGVSKETGSSWMVLNDPNHEFAAGGGKHPESDKILLKLDGKDYLQKAPMKNMAMRADPASGYPGRTYRFYTMGPTILPFGHGLSYTQFTHLPAHAPLQLTVQLTSGHAAAAATSLLNGTRSGSSSNSAHALRGPDRPGARRREERRRPRRRAHGARVPRRPAFRRRHGGVARVEMAIDVCEGLSVVDRDAVRDGVHSLMIGELTHLVTLGVEQLGVWNKQHWNVGGFRGSSE</sequence>
<keyword evidence="7" id="KW-1185">Reference proteome</keyword>
<name>A0A3L6PJF0_PANMI</name>
<evidence type="ECO:0000313" key="6">
    <source>
        <dbReference type="EMBL" id="RLM57758.1"/>
    </source>
</evidence>
<feature type="compositionally biased region" description="Polar residues" evidence="5">
    <location>
        <begin position="428"/>
        <end position="439"/>
    </location>
</feature>
<dbReference type="NCBIfam" id="TIGR00756">
    <property type="entry name" value="PPR"/>
    <property type="match status" value="2"/>
</dbReference>
<keyword evidence="3" id="KW-0809">Transit peptide</keyword>
<accession>A0A3L6PJF0</accession>
<dbReference type="FunFam" id="1.25.40.10:FF:000325">
    <property type="entry name" value="Pentatricopeptide repeat-containing protein At4g14820"/>
    <property type="match status" value="1"/>
</dbReference>
<gene>
    <name evidence="6" type="ORF">C2845_PM18G09830</name>
</gene>
<dbReference type="PANTHER" id="PTHR47926">
    <property type="entry name" value="PENTATRICOPEPTIDE REPEAT-CONTAINING PROTEIN"/>
    <property type="match status" value="1"/>
</dbReference>
<comment type="similarity">
    <text evidence="1">Belongs to the PPR family. PCMP-H subfamily.</text>
</comment>
<dbReference type="InterPro" id="IPR011990">
    <property type="entry name" value="TPR-like_helical_dom_sf"/>
</dbReference>
<feature type="compositionally biased region" description="Basic and acidic residues" evidence="5">
    <location>
        <begin position="443"/>
        <end position="457"/>
    </location>
</feature>
<keyword evidence="2" id="KW-0677">Repeat</keyword>
<feature type="repeat" description="PPR" evidence="4">
    <location>
        <begin position="44"/>
        <end position="78"/>
    </location>
</feature>
<feature type="compositionally biased region" description="Basic residues" evidence="5">
    <location>
        <begin position="458"/>
        <end position="474"/>
    </location>
</feature>
<dbReference type="Pfam" id="PF13041">
    <property type="entry name" value="PPR_2"/>
    <property type="match status" value="2"/>
</dbReference>
<dbReference type="AlphaFoldDB" id="A0A3L6PJF0"/>
<evidence type="ECO:0000256" key="1">
    <source>
        <dbReference type="ARBA" id="ARBA00006643"/>
    </source>
</evidence>
<evidence type="ECO:0000256" key="4">
    <source>
        <dbReference type="PROSITE-ProRule" id="PRU00708"/>
    </source>
</evidence>
<evidence type="ECO:0000256" key="2">
    <source>
        <dbReference type="ARBA" id="ARBA00022737"/>
    </source>
</evidence>
<reference evidence="7" key="1">
    <citation type="journal article" date="2019" name="Nat. Commun.">
        <title>The genome of broomcorn millet.</title>
        <authorList>
            <person name="Zou C."/>
            <person name="Miki D."/>
            <person name="Li D."/>
            <person name="Tang Q."/>
            <person name="Xiao L."/>
            <person name="Rajput S."/>
            <person name="Deng P."/>
            <person name="Jia W."/>
            <person name="Huang R."/>
            <person name="Zhang M."/>
            <person name="Sun Y."/>
            <person name="Hu J."/>
            <person name="Fu X."/>
            <person name="Schnable P.S."/>
            <person name="Li F."/>
            <person name="Zhang H."/>
            <person name="Feng B."/>
            <person name="Zhu X."/>
            <person name="Liu R."/>
            <person name="Schnable J.C."/>
            <person name="Zhu J.-K."/>
            <person name="Zhang H."/>
        </authorList>
    </citation>
    <scope>NUCLEOTIDE SEQUENCE [LARGE SCALE GENOMIC DNA]</scope>
</reference>
<dbReference type="InterPro" id="IPR046848">
    <property type="entry name" value="E_motif"/>
</dbReference>
<dbReference type="InterPro" id="IPR002885">
    <property type="entry name" value="PPR_rpt"/>
</dbReference>
<dbReference type="OrthoDB" id="185373at2759"/>
<dbReference type="GO" id="GO:0003723">
    <property type="term" value="F:RNA binding"/>
    <property type="evidence" value="ECO:0007669"/>
    <property type="project" value="InterPro"/>
</dbReference>
<evidence type="ECO:0000256" key="3">
    <source>
        <dbReference type="ARBA" id="ARBA00022946"/>
    </source>
</evidence>
<comment type="caution">
    <text evidence="6">The sequence shown here is derived from an EMBL/GenBank/DDBJ whole genome shotgun (WGS) entry which is preliminary data.</text>
</comment>
<dbReference type="FunFam" id="1.25.40.10:FF:000348">
    <property type="entry name" value="Pentatricopeptide repeat-containing protein chloroplastic"/>
    <property type="match status" value="1"/>
</dbReference>
<dbReference type="SUPFAM" id="SSF48452">
    <property type="entry name" value="TPR-like"/>
    <property type="match status" value="1"/>
</dbReference>
<feature type="repeat" description="PPR" evidence="4">
    <location>
        <begin position="145"/>
        <end position="179"/>
    </location>
</feature>
<evidence type="ECO:0000313" key="7">
    <source>
        <dbReference type="Proteomes" id="UP000275267"/>
    </source>
</evidence>
<dbReference type="GO" id="GO:0009451">
    <property type="term" value="P:RNA modification"/>
    <property type="evidence" value="ECO:0007669"/>
    <property type="project" value="InterPro"/>
</dbReference>
<dbReference type="Proteomes" id="UP000275267">
    <property type="component" value="Unassembled WGS sequence"/>
</dbReference>
<organism evidence="6 7">
    <name type="scientific">Panicum miliaceum</name>
    <name type="common">Proso millet</name>
    <name type="synonym">Broomcorn millet</name>
    <dbReference type="NCBI Taxonomy" id="4540"/>
    <lineage>
        <taxon>Eukaryota</taxon>
        <taxon>Viridiplantae</taxon>
        <taxon>Streptophyta</taxon>
        <taxon>Embryophyta</taxon>
        <taxon>Tracheophyta</taxon>
        <taxon>Spermatophyta</taxon>
        <taxon>Magnoliopsida</taxon>
        <taxon>Liliopsida</taxon>
        <taxon>Poales</taxon>
        <taxon>Poaceae</taxon>
        <taxon>PACMAD clade</taxon>
        <taxon>Panicoideae</taxon>
        <taxon>Panicodae</taxon>
        <taxon>Paniceae</taxon>
        <taxon>Panicinae</taxon>
        <taxon>Panicum</taxon>
        <taxon>Panicum sect. Panicum</taxon>
    </lineage>
</organism>
<dbReference type="Pfam" id="PF01535">
    <property type="entry name" value="PPR"/>
    <property type="match status" value="1"/>
</dbReference>
<dbReference type="Pfam" id="PF20431">
    <property type="entry name" value="E_motif"/>
    <property type="match status" value="1"/>
</dbReference>
<dbReference type="PROSITE" id="PS51375">
    <property type="entry name" value="PPR"/>
    <property type="match status" value="2"/>
</dbReference>
<feature type="region of interest" description="Disordered" evidence="5">
    <location>
        <begin position="428"/>
        <end position="474"/>
    </location>
</feature>
<proteinExistence type="inferred from homology"/>
<dbReference type="InterPro" id="IPR046960">
    <property type="entry name" value="PPR_At4g14850-like_plant"/>
</dbReference>
<dbReference type="STRING" id="4540.A0A3L6PJF0"/>
<dbReference type="EMBL" id="PQIB02000017">
    <property type="protein sequence ID" value="RLM57758.1"/>
    <property type="molecule type" value="Genomic_DNA"/>
</dbReference>
<evidence type="ECO:0000256" key="5">
    <source>
        <dbReference type="SAM" id="MobiDB-lite"/>
    </source>
</evidence>